<dbReference type="InterPro" id="IPR002504">
    <property type="entry name" value="NADK"/>
</dbReference>
<comment type="similarity">
    <text evidence="6">Belongs to the NAD kinase family.</text>
</comment>
<dbReference type="Pfam" id="PF01513">
    <property type="entry name" value="NAD_kinase"/>
    <property type="match status" value="1"/>
</dbReference>
<dbReference type="SUPFAM" id="SSF111331">
    <property type="entry name" value="NAD kinase/diacylglycerol kinase-like"/>
    <property type="match status" value="1"/>
</dbReference>
<dbReference type="GO" id="GO:0003951">
    <property type="term" value="F:NAD+ kinase activity"/>
    <property type="evidence" value="ECO:0007669"/>
    <property type="project" value="UniProtKB-UniRule"/>
</dbReference>
<dbReference type="GO" id="GO:0046872">
    <property type="term" value="F:metal ion binding"/>
    <property type="evidence" value="ECO:0007669"/>
    <property type="project" value="UniProtKB-UniRule"/>
</dbReference>
<feature type="binding site" evidence="6">
    <location>
        <position position="229"/>
    </location>
    <ligand>
        <name>NAD(+)</name>
        <dbReference type="ChEBI" id="CHEBI:57540"/>
    </ligand>
</feature>
<feature type="binding site" evidence="6">
    <location>
        <begin position="240"/>
        <end position="245"/>
    </location>
    <ligand>
        <name>NAD(+)</name>
        <dbReference type="ChEBI" id="CHEBI:57540"/>
    </ligand>
</feature>
<feature type="active site" description="Proton acceptor" evidence="6">
    <location>
        <position position="125"/>
    </location>
</feature>
<keyword evidence="2 6" id="KW-0418">Kinase</keyword>
<keyword evidence="6" id="KW-0547">Nucleotide-binding</keyword>
<dbReference type="Pfam" id="PF20143">
    <property type="entry name" value="NAD_kinase_C"/>
    <property type="match status" value="1"/>
</dbReference>
<feature type="binding site" evidence="6">
    <location>
        <position position="227"/>
    </location>
    <ligand>
        <name>NAD(+)</name>
        <dbReference type="ChEBI" id="CHEBI:57540"/>
    </ligand>
</feature>
<protein>
    <recommendedName>
        <fullName evidence="6">NAD kinase</fullName>
        <ecNumber evidence="6">2.7.1.23</ecNumber>
    </recommendedName>
    <alternativeName>
        <fullName evidence="6">ATP-dependent NAD kinase</fullName>
    </alternativeName>
</protein>
<dbReference type="Proteomes" id="UP000494322">
    <property type="component" value="Unassembled WGS sequence"/>
</dbReference>
<dbReference type="InterPro" id="IPR017437">
    <property type="entry name" value="ATP-NAD_kinase_PpnK-typ_C"/>
</dbReference>
<comment type="cofactor">
    <cofactor evidence="6">
        <name>a divalent metal cation</name>
        <dbReference type="ChEBI" id="CHEBI:60240"/>
    </cofactor>
</comment>
<keyword evidence="3 6" id="KW-0521">NADP</keyword>
<feature type="binding site" evidence="6">
    <location>
        <begin position="125"/>
        <end position="126"/>
    </location>
    <ligand>
        <name>NAD(+)</name>
        <dbReference type="ChEBI" id="CHEBI:57540"/>
    </ligand>
</feature>
<reference evidence="7 8" key="1">
    <citation type="submission" date="2020-04" db="EMBL/GenBank/DDBJ databases">
        <authorList>
            <person name="Depoorter E."/>
        </authorList>
    </citation>
    <scope>NUCLEOTIDE SEQUENCE [LARGE SCALE GENOMIC DNA]</scope>
    <source>
        <strain evidence="7 8">BCC0132</strain>
    </source>
</reference>
<evidence type="ECO:0000256" key="3">
    <source>
        <dbReference type="ARBA" id="ARBA00022857"/>
    </source>
</evidence>
<comment type="caution">
    <text evidence="6">Lacks conserved residue(s) required for the propagation of feature annotation.</text>
</comment>
<comment type="catalytic activity">
    <reaction evidence="5 6">
        <text>NAD(+) + ATP = ADP + NADP(+) + H(+)</text>
        <dbReference type="Rhea" id="RHEA:18629"/>
        <dbReference type="ChEBI" id="CHEBI:15378"/>
        <dbReference type="ChEBI" id="CHEBI:30616"/>
        <dbReference type="ChEBI" id="CHEBI:57540"/>
        <dbReference type="ChEBI" id="CHEBI:58349"/>
        <dbReference type="ChEBI" id="CHEBI:456216"/>
        <dbReference type="EC" id="2.7.1.23"/>
    </reaction>
</comment>
<name>A0A6J5JPT9_9BURK</name>
<dbReference type="Gene3D" id="2.60.200.30">
    <property type="entry name" value="Probable inorganic polyphosphate/atp-NAD kinase, domain 2"/>
    <property type="match status" value="1"/>
</dbReference>
<dbReference type="InterPro" id="IPR017438">
    <property type="entry name" value="ATP-NAD_kinase_N"/>
</dbReference>
<keyword evidence="1 6" id="KW-0808">Transferase</keyword>
<organism evidence="7 8">
    <name type="scientific">Burkholderia cenocepacia</name>
    <dbReference type="NCBI Taxonomy" id="95486"/>
    <lineage>
        <taxon>Bacteria</taxon>
        <taxon>Pseudomonadati</taxon>
        <taxon>Pseudomonadota</taxon>
        <taxon>Betaproteobacteria</taxon>
        <taxon>Burkholderiales</taxon>
        <taxon>Burkholderiaceae</taxon>
        <taxon>Burkholderia</taxon>
        <taxon>Burkholderia cepacia complex</taxon>
    </lineage>
</organism>
<dbReference type="PANTHER" id="PTHR20275:SF0">
    <property type="entry name" value="NAD KINASE"/>
    <property type="match status" value="1"/>
</dbReference>
<evidence type="ECO:0000256" key="6">
    <source>
        <dbReference type="HAMAP-Rule" id="MF_00361"/>
    </source>
</evidence>
<dbReference type="EMBL" id="CABWIK020000052">
    <property type="protein sequence ID" value="CAB3973934.1"/>
    <property type="molecule type" value="Genomic_DNA"/>
</dbReference>
<dbReference type="GO" id="GO:0019674">
    <property type="term" value="P:NAD+ metabolic process"/>
    <property type="evidence" value="ECO:0007669"/>
    <property type="project" value="InterPro"/>
</dbReference>
<dbReference type="Gene3D" id="3.40.50.10330">
    <property type="entry name" value="Probable inorganic polyphosphate/atp-NAD kinase, domain 1"/>
    <property type="match status" value="1"/>
</dbReference>
<proteinExistence type="inferred from homology"/>
<feature type="binding site" evidence="6">
    <location>
        <begin position="199"/>
        <end position="200"/>
    </location>
    <ligand>
        <name>NAD(+)</name>
        <dbReference type="ChEBI" id="CHEBI:57540"/>
    </ligand>
</feature>
<dbReference type="EC" id="2.7.1.23" evidence="6"/>
<keyword evidence="6" id="KW-0963">Cytoplasm</keyword>
<keyword evidence="6" id="KW-0067">ATP-binding</keyword>
<comment type="subcellular location">
    <subcellularLocation>
        <location evidence="6">Cytoplasm</location>
    </subcellularLocation>
</comment>
<dbReference type="GO" id="GO:0051287">
    <property type="term" value="F:NAD binding"/>
    <property type="evidence" value="ECO:0007669"/>
    <property type="project" value="UniProtKB-ARBA"/>
</dbReference>
<accession>A0A6J5JPT9</accession>
<dbReference type="GO" id="GO:0005737">
    <property type="term" value="C:cytoplasm"/>
    <property type="evidence" value="ECO:0007669"/>
    <property type="project" value="UniProtKB-SubCell"/>
</dbReference>
<evidence type="ECO:0000313" key="8">
    <source>
        <dbReference type="Proteomes" id="UP000494322"/>
    </source>
</evidence>
<feature type="binding site" evidence="6">
    <location>
        <position position="298"/>
    </location>
    <ligand>
        <name>NAD(+)</name>
        <dbReference type="ChEBI" id="CHEBI:57540"/>
    </ligand>
</feature>
<comment type="function">
    <text evidence="6">Involved in the regulation of the intracellular balance of NAD and NADP, and is a key enzyme in the biosynthesis of NADP. Catalyzes specifically the phosphorylation on 2'-hydroxyl of the adenosine moiety of NAD to yield NADP.</text>
</comment>
<feature type="binding site" evidence="6">
    <location>
        <position position="264"/>
    </location>
    <ligand>
        <name>NAD(+)</name>
        <dbReference type="ChEBI" id="CHEBI:57540"/>
    </ligand>
</feature>
<dbReference type="InterPro" id="IPR016064">
    <property type="entry name" value="NAD/diacylglycerol_kinase_sf"/>
</dbReference>
<dbReference type="PANTHER" id="PTHR20275">
    <property type="entry name" value="NAD KINASE"/>
    <property type="match status" value="1"/>
</dbReference>
<dbReference type="HAMAP" id="MF_00361">
    <property type="entry name" value="NAD_kinase"/>
    <property type="match status" value="1"/>
</dbReference>
<evidence type="ECO:0000313" key="7">
    <source>
        <dbReference type="EMBL" id="CAB3973934.1"/>
    </source>
</evidence>
<evidence type="ECO:0000256" key="5">
    <source>
        <dbReference type="ARBA" id="ARBA00047925"/>
    </source>
</evidence>
<dbReference type="NCBIfam" id="NF002561">
    <property type="entry name" value="PRK02155.1"/>
    <property type="match status" value="1"/>
</dbReference>
<dbReference type="GO" id="GO:0006741">
    <property type="term" value="P:NADP+ biosynthetic process"/>
    <property type="evidence" value="ECO:0007669"/>
    <property type="project" value="UniProtKB-UniRule"/>
</dbReference>
<sequence>MREDLAWWKILAQPRDRGEWRRLPLRGPARSGPDRAQPVLFVNELWCNAGMKTGNQFNTVALVGRSNTPNIAEPLATLAACVAKRGFEVVFEAETAREIGITGYPALTPAEIGARADVAVVLGGDGTMLGIGRQLAPYKTPLIGINHGRLGFITDIAAADMQALVPVILSGKFEREERALLEARIMRDGEPIYHALAFNDVVVNRSGFSGMVELRASVDGRYMYNQRSDGLIVATPTGSTAYALSSAGPILHPQLAGIVLVPIAPHALSNRPIVLPDDSKIAIQIVGGRDVNVNFDMQSFTALELNDTIEVRRSKHTVPFLHPIGYSYYATLRKKLHWNEHASNEDDKAS</sequence>
<dbReference type="AlphaFoldDB" id="A0A6J5JPT9"/>
<evidence type="ECO:0000256" key="4">
    <source>
        <dbReference type="ARBA" id="ARBA00023027"/>
    </source>
</evidence>
<dbReference type="GO" id="GO:0005524">
    <property type="term" value="F:ATP binding"/>
    <property type="evidence" value="ECO:0007669"/>
    <property type="project" value="UniProtKB-KW"/>
</dbReference>
<evidence type="ECO:0000256" key="2">
    <source>
        <dbReference type="ARBA" id="ARBA00022777"/>
    </source>
</evidence>
<keyword evidence="4 6" id="KW-0520">NAD</keyword>
<gene>
    <name evidence="6" type="primary">nadK</name>
    <name evidence="7" type="ORF">BCO9919_06009</name>
</gene>
<evidence type="ECO:0000256" key="1">
    <source>
        <dbReference type="ARBA" id="ARBA00022679"/>
    </source>
</evidence>